<sequence length="161" mass="17595">MDWIKNLPLDSVSEHLAGLIVWWSNLVAGVPDEYLPLVVYVIASVLVLLLWIPIMRILPVGIRGISWAFLAALLFAPGAAAGEEGVVAPAIIGVFHSLLMKNFVEVVGSSLPILATFAAFLVIGAIWQLLRSVIEKGIAKNQEMAWIQQEKQRLAKSETLK</sequence>
<dbReference type="EMBL" id="JBJJXE010000004">
    <property type="protein sequence ID" value="MFL1732123.1"/>
    <property type="molecule type" value="Genomic_DNA"/>
</dbReference>
<comment type="caution">
    <text evidence="2">The sequence shown here is derived from an EMBL/GenBank/DDBJ whole genome shotgun (WGS) entry which is preliminary data.</text>
</comment>
<feature type="transmembrane region" description="Helical" evidence="1">
    <location>
        <begin position="111"/>
        <end position="130"/>
    </location>
</feature>
<gene>
    <name evidence="2" type="ORF">ACJHVH_03795</name>
</gene>
<organism evidence="2 3">
    <name type="scientific">Moraxella oculi</name>
    <dbReference type="NCBI Taxonomy" id="2940516"/>
    <lineage>
        <taxon>Bacteria</taxon>
        <taxon>Pseudomonadati</taxon>
        <taxon>Pseudomonadota</taxon>
        <taxon>Gammaproteobacteria</taxon>
        <taxon>Moraxellales</taxon>
        <taxon>Moraxellaceae</taxon>
        <taxon>Moraxella</taxon>
    </lineage>
</organism>
<feature type="transmembrane region" description="Helical" evidence="1">
    <location>
        <begin position="66"/>
        <end position="99"/>
    </location>
</feature>
<feature type="transmembrane region" description="Helical" evidence="1">
    <location>
        <begin position="34"/>
        <end position="54"/>
    </location>
</feature>
<proteinExistence type="predicted"/>
<dbReference type="RefSeq" id="WP_407068827.1">
    <property type="nucleotide sequence ID" value="NZ_JBJJXE010000004.1"/>
</dbReference>
<protein>
    <submittedName>
        <fullName evidence="2">Uncharacterized protein</fullName>
    </submittedName>
</protein>
<keyword evidence="1" id="KW-1133">Transmembrane helix</keyword>
<keyword evidence="3" id="KW-1185">Reference proteome</keyword>
<accession>A0ABW8U4P9</accession>
<evidence type="ECO:0000313" key="2">
    <source>
        <dbReference type="EMBL" id="MFL1732123.1"/>
    </source>
</evidence>
<dbReference type="Proteomes" id="UP001624684">
    <property type="component" value="Unassembled WGS sequence"/>
</dbReference>
<evidence type="ECO:0000313" key="3">
    <source>
        <dbReference type="Proteomes" id="UP001624684"/>
    </source>
</evidence>
<name>A0ABW8U4P9_9GAMM</name>
<keyword evidence="1" id="KW-0472">Membrane</keyword>
<reference evidence="2 3" key="1">
    <citation type="submission" date="2024-11" db="EMBL/GenBank/DDBJ databases">
        <title>First Report of Moraxella oculi in Brazil in an Infectious Bovine Keratoconjunctivitis Outbreak.</title>
        <authorList>
            <person name="Carvalho C.V."/>
            <person name="Domingues R."/>
            <person name="Coutinho C."/>
            <person name="Honorio N.T.B.S."/>
            <person name="Faza D.R.L.R."/>
            <person name="Carvalho W.A."/>
            <person name="Machado A.B.F."/>
            <person name="Martins M.F."/>
            <person name="Gaspar E.B."/>
        </authorList>
    </citation>
    <scope>NUCLEOTIDE SEQUENCE [LARGE SCALE GENOMIC DNA]</scope>
    <source>
        <strain evidence="2 3">2117LE</strain>
    </source>
</reference>
<evidence type="ECO:0000256" key="1">
    <source>
        <dbReference type="SAM" id="Phobius"/>
    </source>
</evidence>
<keyword evidence="1" id="KW-0812">Transmembrane</keyword>